<evidence type="ECO:0000256" key="2">
    <source>
        <dbReference type="ARBA" id="ARBA00004651"/>
    </source>
</evidence>
<dbReference type="Proteomes" id="UP001519325">
    <property type="component" value="Unassembled WGS sequence"/>
</dbReference>
<evidence type="ECO:0000259" key="15">
    <source>
        <dbReference type="PROSITE" id="PS50109"/>
    </source>
</evidence>
<name>A0ABS4QD41_9NOCA</name>
<keyword evidence="17" id="KW-1185">Reference proteome</keyword>
<evidence type="ECO:0000256" key="13">
    <source>
        <dbReference type="ARBA" id="ARBA00023136"/>
    </source>
</evidence>
<dbReference type="Gene3D" id="3.30.450.20">
    <property type="entry name" value="PAS domain"/>
    <property type="match status" value="2"/>
</dbReference>
<dbReference type="PANTHER" id="PTHR45436">
    <property type="entry name" value="SENSOR HISTIDINE KINASE YKOH"/>
    <property type="match status" value="1"/>
</dbReference>
<keyword evidence="10" id="KW-0067">ATP-binding</keyword>
<dbReference type="SUPFAM" id="SSF55785">
    <property type="entry name" value="PYP-like sensor domain (PAS domain)"/>
    <property type="match status" value="1"/>
</dbReference>
<dbReference type="Gene3D" id="1.10.287.130">
    <property type="match status" value="1"/>
</dbReference>
<dbReference type="SUPFAM" id="SSF55874">
    <property type="entry name" value="ATPase domain of HSP90 chaperone/DNA topoisomerase II/histidine kinase"/>
    <property type="match status" value="1"/>
</dbReference>
<organism evidence="16 17">
    <name type="scientific">Nocardia goodfellowii</name>
    <dbReference type="NCBI Taxonomy" id="882446"/>
    <lineage>
        <taxon>Bacteria</taxon>
        <taxon>Bacillati</taxon>
        <taxon>Actinomycetota</taxon>
        <taxon>Actinomycetes</taxon>
        <taxon>Mycobacteriales</taxon>
        <taxon>Nocardiaceae</taxon>
        <taxon>Nocardia</taxon>
    </lineage>
</organism>
<protein>
    <recommendedName>
        <fullName evidence="3">histidine kinase</fullName>
        <ecNumber evidence="3">2.7.13.3</ecNumber>
    </recommendedName>
</protein>
<dbReference type="InterPro" id="IPR033463">
    <property type="entry name" value="sCache_3"/>
</dbReference>
<dbReference type="SUPFAM" id="SSF55890">
    <property type="entry name" value="Sporulation response regulatory protein Spo0B"/>
    <property type="match status" value="1"/>
</dbReference>
<keyword evidence="13 14" id="KW-0472">Membrane</keyword>
<comment type="caution">
    <text evidence="16">The sequence shown here is derived from an EMBL/GenBank/DDBJ whole genome shotgun (WGS) entry which is preliminary data.</text>
</comment>
<dbReference type="InterPro" id="IPR039506">
    <property type="entry name" value="SPOB_a"/>
</dbReference>
<dbReference type="InterPro" id="IPR016120">
    <property type="entry name" value="Sig_transdc_His_kin_SpoOB"/>
</dbReference>
<keyword evidence="12" id="KW-0902">Two-component regulatory system</keyword>
<dbReference type="SMART" id="SM00387">
    <property type="entry name" value="HATPase_c"/>
    <property type="match status" value="1"/>
</dbReference>
<keyword evidence="6" id="KW-0808">Transferase</keyword>
<dbReference type="EC" id="2.7.13.3" evidence="3"/>
<evidence type="ECO:0000256" key="11">
    <source>
        <dbReference type="ARBA" id="ARBA00022989"/>
    </source>
</evidence>
<dbReference type="PRINTS" id="PR00344">
    <property type="entry name" value="BCTRLSENSOR"/>
</dbReference>
<keyword evidence="9 16" id="KW-0418">Kinase</keyword>
<dbReference type="InterPro" id="IPR036890">
    <property type="entry name" value="HATPase_C_sf"/>
</dbReference>
<keyword evidence="5" id="KW-0597">Phosphoprotein</keyword>
<gene>
    <name evidence="16" type="ORF">BJ987_002504</name>
</gene>
<evidence type="ECO:0000256" key="1">
    <source>
        <dbReference type="ARBA" id="ARBA00000085"/>
    </source>
</evidence>
<dbReference type="InterPro" id="IPR004358">
    <property type="entry name" value="Sig_transdc_His_kin-like_C"/>
</dbReference>
<evidence type="ECO:0000313" key="17">
    <source>
        <dbReference type="Proteomes" id="UP001519325"/>
    </source>
</evidence>
<feature type="domain" description="Histidine kinase" evidence="15">
    <location>
        <begin position="327"/>
        <end position="517"/>
    </location>
</feature>
<dbReference type="RefSeq" id="WP_209888515.1">
    <property type="nucleotide sequence ID" value="NZ_JAGGMR010000001.1"/>
</dbReference>
<comment type="catalytic activity">
    <reaction evidence="1">
        <text>ATP + protein L-histidine = ADP + protein N-phospho-L-histidine.</text>
        <dbReference type="EC" id="2.7.13.3"/>
    </reaction>
</comment>
<keyword evidence="11 14" id="KW-1133">Transmembrane helix</keyword>
<dbReference type="InterPro" id="IPR029151">
    <property type="entry name" value="Sensor-like_sf"/>
</dbReference>
<dbReference type="GO" id="GO:0016301">
    <property type="term" value="F:kinase activity"/>
    <property type="evidence" value="ECO:0007669"/>
    <property type="project" value="UniProtKB-KW"/>
</dbReference>
<keyword evidence="4" id="KW-1003">Cell membrane</keyword>
<dbReference type="Pfam" id="PF17203">
    <property type="entry name" value="sCache_3_2"/>
    <property type="match status" value="1"/>
</dbReference>
<evidence type="ECO:0000256" key="14">
    <source>
        <dbReference type="SAM" id="Phobius"/>
    </source>
</evidence>
<evidence type="ECO:0000256" key="3">
    <source>
        <dbReference type="ARBA" id="ARBA00012438"/>
    </source>
</evidence>
<evidence type="ECO:0000256" key="7">
    <source>
        <dbReference type="ARBA" id="ARBA00022692"/>
    </source>
</evidence>
<evidence type="ECO:0000256" key="6">
    <source>
        <dbReference type="ARBA" id="ARBA00022679"/>
    </source>
</evidence>
<dbReference type="InterPro" id="IPR035965">
    <property type="entry name" value="PAS-like_dom_sf"/>
</dbReference>
<keyword evidence="8" id="KW-0547">Nucleotide-binding</keyword>
<comment type="subcellular location">
    <subcellularLocation>
        <location evidence="2">Cell membrane</location>
        <topology evidence="2">Multi-pass membrane protein</topology>
    </subcellularLocation>
</comment>
<dbReference type="InterPro" id="IPR005467">
    <property type="entry name" value="His_kinase_dom"/>
</dbReference>
<dbReference type="Pfam" id="PF02518">
    <property type="entry name" value="HATPase_c"/>
    <property type="match status" value="1"/>
</dbReference>
<dbReference type="Pfam" id="PF14689">
    <property type="entry name" value="SPOB_a"/>
    <property type="match status" value="1"/>
</dbReference>
<evidence type="ECO:0000256" key="10">
    <source>
        <dbReference type="ARBA" id="ARBA00022840"/>
    </source>
</evidence>
<keyword evidence="7 14" id="KW-0812">Transmembrane</keyword>
<evidence type="ECO:0000256" key="8">
    <source>
        <dbReference type="ARBA" id="ARBA00022741"/>
    </source>
</evidence>
<dbReference type="InterPro" id="IPR050428">
    <property type="entry name" value="TCS_sensor_his_kinase"/>
</dbReference>
<dbReference type="SMART" id="SM00091">
    <property type="entry name" value="PAS"/>
    <property type="match status" value="1"/>
</dbReference>
<dbReference type="PROSITE" id="PS50109">
    <property type="entry name" value="HIS_KIN"/>
    <property type="match status" value="1"/>
</dbReference>
<reference evidence="16 17" key="1">
    <citation type="submission" date="2021-03" db="EMBL/GenBank/DDBJ databases">
        <title>Sequencing the genomes of 1000 actinobacteria strains.</title>
        <authorList>
            <person name="Klenk H.-P."/>
        </authorList>
    </citation>
    <scope>NUCLEOTIDE SEQUENCE [LARGE SCALE GENOMIC DNA]</scope>
    <source>
        <strain evidence="16 17">DSM 45516</strain>
    </source>
</reference>
<dbReference type="InterPro" id="IPR003594">
    <property type="entry name" value="HATPase_dom"/>
</dbReference>
<dbReference type="EMBL" id="JAGGMR010000001">
    <property type="protein sequence ID" value="MBP2189603.1"/>
    <property type="molecule type" value="Genomic_DNA"/>
</dbReference>
<evidence type="ECO:0000313" key="16">
    <source>
        <dbReference type="EMBL" id="MBP2189603.1"/>
    </source>
</evidence>
<dbReference type="Gene3D" id="3.30.565.10">
    <property type="entry name" value="Histidine kinase-like ATPase, C-terminal domain"/>
    <property type="match status" value="1"/>
</dbReference>
<feature type="transmembrane region" description="Helical" evidence="14">
    <location>
        <begin position="169"/>
        <end position="191"/>
    </location>
</feature>
<accession>A0ABS4QD41</accession>
<evidence type="ECO:0000256" key="12">
    <source>
        <dbReference type="ARBA" id="ARBA00023012"/>
    </source>
</evidence>
<proteinExistence type="predicted"/>
<sequence length="519" mass="55350">MGKKGSLARQLLALQLLIVLVLLAAVAAVVVAQVSETFRNTESRRMLGIAEDVAANPSLRVLLADPKQHLLLAPFATAAQVASGADEVVIARADGKVLTSQDPTEINKPLRLADSTVSEGRAWVGEVDDAVVAHVPVIGQGDHRVVGYVAAKKEQPAIWQTLAESFPGLLSLLGIATVLGVAGSLSLSWWVKRQTFGLEPAEIAALVEHREAMLHGVHEGVVGLDQQHRVTLVNDQAKDLLTLGDVVGHSVYELGLNERLLDVFTGKAEGTNLIGLRRGKVLVMNRTLIQWDQRTLGAVVTLRDRTELVRLQDQLTENRNTADTLRAQAHEFSNRLHTIAGLIELGEYDEVARYITRVSANRDQWQAEVTSRIADPAVAALLIAKSSLAAEQGVGLRLSTTSALPEVDPGLSGDIVTVLGNLVDNALDALTGPGWIEVDIRVLDAAVHVVVQDSGPGVAPELAREVFRHGFTTKAAAGGRRGLGLAITRQACVRRGGTVSVHNADGAVFTATLPMQVHA</sequence>
<evidence type="ECO:0000256" key="4">
    <source>
        <dbReference type="ARBA" id="ARBA00022475"/>
    </source>
</evidence>
<dbReference type="PANTHER" id="PTHR45436:SF5">
    <property type="entry name" value="SENSOR HISTIDINE KINASE TRCS"/>
    <property type="match status" value="1"/>
</dbReference>
<dbReference type="InterPro" id="IPR000014">
    <property type="entry name" value="PAS"/>
</dbReference>
<dbReference type="SUPFAM" id="SSF103190">
    <property type="entry name" value="Sensory domain-like"/>
    <property type="match status" value="1"/>
</dbReference>
<evidence type="ECO:0000256" key="5">
    <source>
        <dbReference type="ARBA" id="ARBA00022553"/>
    </source>
</evidence>
<evidence type="ECO:0000256" key="9">
    <source>
        <dbReference type="ARBA" id="ARBA00022777"/>
    </source>
</evidence>